<dbReference type="HOGENOM" id="CLU_1261914_0_0_1"/>
<evidence type="ECO:0000313" key="1">
    <source>
        <dbReference type="EMBL" id="EPS30608.1"/>
    </source>
</evidence>
<dbReference type="AlphaFoldDB" id="S8AWE8"/>
<protein>
    <submittedName>
        <fullName evidence="1">Uncharacterized protein</fullName>
    </submittedName>
</protein>
<sequence length="219" mass="24358">MGPIQHFDRSLGSAYLLASRRHHPFIFWDAEGVLLPLGVRKPVIQARVGLQRCGSSKVDPEFLSPSQCGRQTPRNKTVDPTVKRHKVELGQSTISDQHGLRLPPFSSAFLQCWAFDAMVNFERASRACRTFQDLQEHPVTMYQSYKSNSFRSKGCAVSGYASPWSSGTGILSYGCEESGIAKNAGADGSADHWTDLLMITTGTWWHHFGSTMKALIRHD</sequence>
<evidence type="ECO:0000313" key="2">
    <source>
        <dbReference type="Proteomes" id="UP000019376"/>
    </source>
</evidence>
<gene>
    <name evidence="1" type="ORF">PDE_05560</name>
</gene>
<name>S8AWE8_PENO1</name>
<proteinExistence type="predicted"/>
<dbReference type="Proteomes" id="UP000019376">
    <property type="component" value="Unassembled WGS sequence"/>
</dbReference>
<accession>S8AWE8</accession>
<keyword evidence="2" id="KW-1185">Reference proteome</keyword>
<organism evidence="1 2">
    <name type="scientific">Penicillium oxalicum (strain 114-2 / CGMCC 5302)</name>
    <name type="common">Penicillium decumbens</name>
    <dbReference type="NCBI Taxonomy" id="933388"/>
    <lineage>
        <taxon>Eukaryota</taxon>
        <taxon>Fungi</taxon>
        <taxon>Dikarya</taxon>
        <taxon>Ascomycota</taxon>
        <taxon>Pezizomycotina</taxon>
        <taxon>Eurotiomycetes</taxon>
        <taxon>Eurotiomycetidae</taxon>
        <taxon>Eurotiales</taxon>
        <taxon>Aspergillaceae</taxon>
        <taxon>Penicillium</taxon>
    </lineage>
</organism>
<dbReference type="EMBL" id="KB644412">
    <property type="protein sequence ID" value="EPS30608.1"/>
    <property type="molecule type" value="Genomic_DNA"/>
</dbReference>
<reference evidence="1 2" key="1">
    <citation type="journal article" date="2013" name="PLoS ONE">
        <title>Genomic and secretomic analyses reveal unique features of the lignocellulolytic enzyme system of Penicillium decumbens.</title>
        <authorList>
            <person name="Liu G."/>
            <person name="Zhang L."/>
            <person name="Wei X."/>
            <person name="Zou G."/>
            <person name="Qin Y."/>
            <person name="Ma L."/>
            <person name="Li J."/>
            <person name="Zheng H."/>
            <person name="Wang S."/>
            <person name="Wang C."/>
            <person name="Xun L."/>
            <person name="Zhao G.-P."/>
            <person name="Zhou Z."/>
            <person name="Qu Y."/>
        </authorList>
    </citation>
    <scope>NUCLEOTIDE SEQUENCE [LARGE SCALE GENOMIC DNA]</scope>
    <source>
        <strain evidence="2">114-2 / CGMCC 5302</strain>
    </source>
</reference>